<dbReference type="OMA" id="WYDCRNI"/>
<feature type="region of interest" description="Disordered" evidence="1">
    <location>
        <begin position="1227"/>
        <end position="1246"/>
    </location>
</feature>
<evidence type="ECO:0008006" key="3">
    <source>
        <dbReference type="Google" id="ProtNLM"/>
    </source>
</evidence>
<protein>
    <recommendedName>
        <fullName evidence="3">Protein SHORTAGE IN CHIASMATA 1</fullName>
    </recommendedName>
</protein>
<organism evidence="2">
    <name type="scientific">Daucus carota subsp. sativus</name>
    <name type="common">Carrot</name>
    <dbReference type="NCBI Taxonomy" id="79200"/>
    <lineage>
        <taxon>Eukaryota</taxon>
        <taxon>Viridiplantae</taxon>
        <taxon>Streptophyta</taxon>
        <taxon>Embryophyta</taxon>
        <taxon>Tracheophyta</taxon>
        <taxon>Spermatophyta</taxon>
        <taxon>Magnoliopsida</taxon>
        <taxon>eudicotyledons</taxon>
        <taxon>Gunneridae</taxon>
        <taxon>Pentapetalae</taxon>
        <taxon>asterids</taxon>
        <taxon>campanulids</taxon>
        <taxon>Apiales</taxon>
        <taxon>Apiaceae</taxon>
        <taxon>Apioideae</taxon>
        <taxon>Scandiceae</taxon>
        <taxon>Daucinae</taxon>
        <taxon>Daucus</taxon>
        <taxon>Daucus sect. Daucus</taxon>
    </lineage>
</organism>
<dbReference type="PANTHER" id="PTHR35764">
    <property type="entry name" value="PROTEIN SHORTAGE IN CHIASMATA 1"/>
    <property type="match status" value="1"/>
</dbReference>
<feature type="region of interest" description="Disordered" evidence="1">
    <location>
        <begin position="1511"/>
        <end position="1583"/>
    </location>
</feature>
<dbReference type="PANTHER" id="PTHR35764:SF1">
    <property type="entry name" value="PROTEIN SHORTAGE IN CHIASMATA 1"/>
    <property type="match status" value="1"/>
</dbReference>
<dbReference type="GO" id="GO:0000712">
    <property type="term" value="P:resolution of meiotic recombination intermediates"/>
    <property type="evidence" value="ECO:0007669"/>
    <property type="project" value="TreeGrafter"/>
</dbReference>
<feature type="region of interest" description="Disordered" evidence="1">
    <location>
        <begin position="1131"/>
        <end position="1151"/>
    </location>
</feature>
<feature type="compositionally biased region" description="Polar residues" evidence="1">
    <location>
        <begin position="1141"/>
        <end position="1151"/>
    </location>
</feature>
<dbReference type="EMBL" id="LNRQ01000005">
    <property type="protein sequence ID" value="KZM94956.1"/>
    <property type="molecule type" value="Genomic_DNA"/>
</dbReference>
<feature type="compositionally biased region" description="Basic and acidic residues" evidence="1">
    <location>
        <begin position="1511"/>
        <end position="1524"/>
    </location>
</feature>
<evidence type="ECO:0000256" key="1">
    <source>
        <dbReference type="SAM" id="MobiDB-lite"/>
    </source>
</evidence>
<feature type="compositionally biased region" description="Polar residues" evidence="1">
    <location>
        <begin position="1227"/>
        <end position="1243"/>
    </location>
</feature>
<dbReference type="Gramene" id="KZM94956">
    <property type="protein sequence ID" value="KZM94956"/>
    <property type="gene ID" value="DCAR_018198"/>
</dbReference>
<evidence type="ECO:0000313" key="2">
    <source>
        <dbReference type="EMBL" id="KZM94956.1"/>
    </source>
</evidence>
<sequence>MRTRFLGLDFFNSSALIETLDDFLRFPVPEIQPPPSTSTSGGENLFNCINTDDASILSLSSQLQSVQIDTALSKFFDDVLPHRIEVDQSCFSRDCSDEILVPLLECLDVYSGFGGIIRVGECIEQRCEAIGAFKKTKALPEEVDTEKQINAGSDTLEEESGTTVDGNGDDIFKILLFEMPVLDISLENVCTSQEQELKIFSEVSDVETSEDLVPMLKMQDLCKIQESLFAVENISVDYQTDESDCLLEDSTSCKGQNHSCCGEFPLLEVDVSSLGIFSSISMDNEIKLFESIEPQFWWAKDETPFEGKELLQFMELDIFEYLSCSSLSNQRLEIDTVCSDFIKEIDLRSVIEHEVMVEKVEKYLGRPENSYFPLRTPILFEEPQFFDLLSFHFFEFISEIEALSEVKTIQQLFCEASKVNNFNDLIVSHELTLVDDSFKSLPVPMLSYSEENSLVQEYLEEILAELKPLPSLASDAIYLDWHIIEEGKCSSSRYSSCLKVLEEVDGCADDINMKPYDAGLLVLDSIFSDDNQHVQYRKEDKEMLKIPSFNTPFARVCQGETSSGALNDGCQKRVKGESPRNLESDSVSRLIKSISECDNLESFLTSSKSTLTKNPLTSNTVPGGSASDSIADDTCTTVPGGSASDSIAASEHWNIEIHQIRLSDNILALLHDLSKTYLGILDNDIVLGKRKYSCLAADDYTLPTISNKKLMDWIKEIGTGTSLSNNDDNMEPLITLYAIKQMAWYLCYYGIHATYLYIDNLHQKLQCSKFRLSFLRGLVLDAHEKDGRGELKCCKSLLRKCGHTKSYWNKKGKSIFTHVPSHVDGPQCDRIIGENIQKLEELLNFVPANEYNMGSPRAANCFKPLSIPPSLPCPQLDKETTQVFPSISSFPDKVVVVNTQSVDNEMIISRRSTYQKILAMEKEGTQVVERDLHHPVDVIVNASVCLVWYDCRNIRKKASASNEASSSLPSCIEDIAANGLTALSFAFSGCIMVFEGQSSFLGGVMESSDELYAAAASLGMDLQLFFSYSSEMTDEIILSCIIHASKFTRGLYTTMPESETLAESFLTTFPSMNPLSAHAILSSVGVLIEFLESSHADRVRAVQKYQVSDESIALLNACFRYGEREDCKSGTTECSSSVSSAPDSDNCPTKSASEMRKRKYIQSALNVDLPVDDLFHLDTSKLFAEARETPKRMSKPDNTWLSEAPDAFKEAAKSLSFENELFPRNPGSNINFKPTSSRMSTPCGSYMSRSRVMSEERDNDALPVDDALFCQNQGLESSATNKFDRWNSMNSENFVQNFIGEVINIDDEHPEVEDSSAAIFPGLSYSNSDMERDPPPVFPRTARKLSFDNNCLPTFSRAAEIDYDTDGFVSTSSDSQNLGGQQYLKKQVFQNSDKEMNVEETMLLDHHKYLLKEDTLPKSVGSSYKHSLMENNMPHYGGTPLSNAIQFAQPHQGSPWTIEFLNRVREKSRLRQKSLPRDLCGPSFGYKGNISKVIKRRSPSILEFFKYEKGSNPSKRMEQKRQDRSAQPSSSYKNEKSVPSFLPAMTPIDKRARQTLSFATPGSSGQSKLVWGEKSTHALKRQF</sequence>
<gene>
    <name evidence="2" type="ORF">DCAR_018198</name>
</gene>
<dbReference type="STRING" id="79200.A0A161XTA0"/>
<feature type="compositionally biased region" description="Polar residues" evidence="1">
    <location>
        <begin position="1554"/>
        <end position="1567"/>
    </location>
</feature>
<dbReference type="InterPro" id="IPR038824">
    <property type="entry name" value="SHOC1-like"/>
</dbReference>
<comment type="caution">
    <text evidence="2">The sequence shown here is derived from an EMBL/GenBank/DDBJ whole genome shotgun (WGS) entry which is preliminary data.</text>
</comment>
<reference evidence="2" key="1">
    <citation type="journal article" date="2016" name="Nat. Genet.">
        <title>A high-quality carrot genome assembly provides new insights into carotenoid accumulation and asterid genome evolution.</title>
        <authorList>
            <person name="Iorizzo M."/>
            <person name="Ellison S."/>
            <person name="Senalik D."/>
            <person name="Zeng P."/>
            <person name="Satapoomin P."/>
            <person name="Huang J."/>
            <person name="Bowman M."/>
            <person name="Iovene M."/>
            <person name="Sanseverino W."/>
            <person name="Cavagnaro P."/>
            <person name="Yildiz M."/>
            <person name="Macko-Podgorni A."/>
            <person name="Moranska E."/>
            <person name="Grzebelus E."/>
            <person name="Grzebelus D."/>
            <person name="Ashrafi H."/>
            <person name="Zheng Z."/>
            <person name="Cheng S."/>
            <person name="Spooner D."/>
            <person name="Van Deynze A."/>
            <person name="Simon P."/>
        </authorList>
    </citation>
    <scope>NUCLEOTIDE SEQUENCE [LARGE SCALE GENOMIC DNA]</scope>
    <source>
        <tissue evidence="2">Leaf</tissue>
    </source>
</reference>
<accession>A0A161XTA0</accession>
<proteinExistence type="predicted"/>
<name>A0A161XTA0_DAUCS</name>